<dbReference type="SUPFAM" id="SSF57362">
    <property type="entry name" value="BPTI-like"/>
    <property type="match status" value="1"/>
</dbReference>
<dbReference type="GO" id="GO:0004867">
    <property type="term" value="F:serine-type endopeptidase inhibitor activity"/>
    <property type="evidence" value="ECO:0007669"/>
    <property type="project" value="InterPro"/>
</dbReference>
<dbReference type="InterPro" id="IPR036880">
    <property type="entry name" value="Kunitz_BPTI_sf"/>
</dbReference>
<dbReference type="CDD" id="cd22593">
    <property type="entry name" value="Kunitz_conkunitzin"/>
    <property type="match status" value="1"/>
</dbReference>
<evidence type="ECO:0000313" key="3">
    <source>
        <dbReference type="EMBL" id="VDN20038.1"/>
    </source>
</evidence>
<gene>
    <name evidence="3" type="ORF">GPUH_LOCUS12199</name>
</gene>
<evidence type="ECO:0000313" key="4">
    <source>
        <dbReference type="Proteomes" id="UP000271098"/>
    </source>
</evidence>
<dbReference type="SMART" id="SM00131">
    <property type="entry name" value="KU"/>
    <property type="match status" value="1"/>
</dbReference>
<feature type="region of interest" description="Disordered" evidence="1">
    <location>
        <begin position="134"/>
        <end position="169"/>
    </location>
</feature>
<feature type="domain" description="BPTI/Kunitz inhibitor" evidence="2">
    <location>
        <begin position="58"/>
        <end position="108"/>
    </location>
</feature>
<dbReference type="AlphaFoldDB" id="A0A3P7MC84"/>
<sequence>MYCEEGTPLLLINDSIKKCLPESNKGEMSCPSKFWCHVGATQNSQYCCPKSRKVKERCHLAPANGYGSSQIRRFWYDWKSSACKQLTYSGYGGNENNFLSKVDCEKACLGATPPISSIAFSSFANKLGIIASHSSTNKPRNADSDVESNPCELSPNKGTSVAGIQPSFR</sequence>
<protein>
    <recommendedName>
        <fullName evidence="2">BPTI/Kunitz inhibitor domain-containing protein</fullName>
    </recommendedName>
</protein>
<dbReference type="PANTHER" id="PTHR46339">
    <property type="entry name" value="PROTEIN CBG15282-RELATED"/>
    <property type="match status" value="1"/>
</dbReference>
<dbReference type="EMBL" id="UYRT01079120">
    <property type="protein sequence ID" value="VDN20038.1"/>
    <property type="molecule type" value="Genomic_DNA"/>
</dbReference>
<proteinExistence type="predicted"/>
<dbReference type="InterPro" id="IPR028150">
    <property type="entry name" value="Lustrin_cystein"/>
</dbReference>
<evidence type="ECO:0000256" key="1">
    <source>
        <dbReference type="SAM" id="MobiDB-lite"/>
    </source>
</evidence>
<dbReference type="Pfam" id="PF00014">
    <property type="entry name" value="Kunitz_BPTI"/>
    <property type="match status" value="1"/>
</dbReference>
<evidence type="ECO:0000259" key="2">
    <source>
        <dbReference type="PROSITE" id="PS50279"/>
    </source>
</evidence>
<dbReference type="InterPro" id="IPR053014">
    <property type="entry name" value="Cuticle_assoc_divergent"/>
</dbReference>
<dbReference type="Gene3D" id="4.10.410.10">
    <property type="entry name" value="Pancreatic trypsin inhibitor Kunitz domain"/>
    <property type="match status" value="1"/>
</dbReference>
<reference evidence="3 4" key="1">
    <citation type="submission" date="2018-11" db="EMBL/GenBank/DDBJ databases">
        <authorList>
            <consortium name="Pathogen Informatics"/>
        </authorList>
    </citation>
    <scope>NUCLEOTIDE SEQUENCE [LARGE SCALE GENOMIC DNA]</scope>
</reference>
<name>A0A3P7MC84_9BILA</name>
<dbReference type="PROSITE" id="PS50279">
    <property type="entry name" value="BPTI_KUNITZ_2"/>
    <property type="match status" value="1"/>
</dbReference>
<dbReference type="PANTHER" id="PTHR46339:SF9">
    <property type="entry name" value="BPTI_KUNITZ INHIBITOR DOMAIN-CONTAINING PROTEIN"/>
    <property type="match status" value="1"/>
</dbReference>
<dbReference type="OrthoDB" id="4473401at2759"/>
<organism evidence="3 4">
    <name type="scientific">Gongylonema pulchrum</name>
    <dbReference type="NCBI Taxonomy" id="637853"/>
    <lineage>
        <taxon>Eukaryota</taxon>
        <taxon>Metazoa</taxon>
        <taxon>Ecdysozoa</taxon>
        <taxon>Nematoda</taxon>
        <taxon>Chromadorea</taxon>
        <taxon>Rhabditida</taxon>
        <taxon>Spirurina</taxon>
        <taxon>Spiruromorpha</taxon>
        <taxon>Spiruroidea</taxon>
        <taxon>Gongylonematidae</taxon>
        <taxon>Gongylonema</taxon>
    </lineage>
</organism>
<dbReference type="Proteomes" id="UP000271098">
    <property type="component" value="Unassembled WGS sequence"/>
</dbReference>
<accession>A0A3P7MC84</accession>
<keyword evidence="4" id="KW-1185">Reference proteome</keyword>
<dbReference type="Pfam" id="PF14625">
    <property type="entry name" value="Lustrin_cystein"/>
    <property type="match status" value="1"/>
</dbReference>
<dbReference type="InterPro" id="IPR002223">
    <property type="entry name" value="Kunitz_BPTI"/>
</dbReference>